<dbReference type="EC" id="3.6.1.7" evidence="2 5"/>
<comment type="similarity">
    <text evidence="1 7">Belongs to the acylphosphatase family.</text>
</comment>
<dbReference type="InterPro" id="IPR020456">
    <property type="entry name" value="Acylphosphatase"/>
</dbReference>
<dbReference type="PROSITE" id="PS00151">
    <property type="entry name" value="ACYLPHOSPHATASE_2"/>
    <property type="match status" value="1"/>
</dbReference>
<evidence type="ECO:0000313" key="9">
    <source>
        <dbReference type="EMBL" id="SER74628.1"/>
    </source>
</evidence>
<name>A0A1H9RQ00_9ACTN</name>
<proteinExistence type="inferred from homology"/>
<feature type="domain" description="Acylphosphatase-like" evidence="8">
    <location>
        <begin position="13"/>
        <end position="98"/>
    </location>
</feature>
<evidence type="ECO:0000256" key="6">
    <source>
        <dbReference type="RuleBase" id="RU000553"/>
    </source>
</evidence>
<dbReference type="GO" id="GO:0003998">
    <property type="term" value="F:acylphosphatase activity"/>
    <property type="evidence" value="ECO:0007669"/>
    <property type="project" value="UniProtKB-EC"/>
</dbReference>
<evidence type="ECO:0000256" key="2">
    <source>
        <dbReference type="ARBA" id="ARBA00012150"/>
    </source>
</evidence>
<dbReference type="Proteomes" id="UP000198815">
    <property type="component" value="Unassembled WGS sequence"/>
</dbReference>
<keyword evidence="10" id="KW-1185">Reference proteome</keyword>
<evidence type="ECO:0000256" key="4">
    <source>
        <dbReference type="ARBA" id="ARBA00047645"/>
    </source>
</evidence>
<accession>A0A1H9RQ00</accession>
<evidence type="ECO:0000256" key="7">
    <source>
        <dbReference type="RuleBase" id="RU004168"/>
    </source>
</evidence>
<dbReference type="InterPro" id="IPR036046">
    <property type="entry name" value="Acylphosphatase-like_dom_sf"/>
</dbReference>
<evidence type="ECO:0000313" key="10">
    <source>
        <dbReference type="Proteomes" id="UP000198815"/>
    </source>
</evidence>
<dbReference type="AlphaFoldDB" id="A0A1H9RQ00"/>
<protein>
    <recommendedName>
        <fullName evidence="3 5">Acylphosphatase</fullName>
        <ecNumber evidence="2 5">3.6.1.7</ecNumber>
    </recommendedName>
</protein>
<dbReference type="PRINTS" id="PR00112">
    <property type="entry name" value="ACYLPHPHTASE"/>
</dbReference>
<feature type="active site" evidence="5">
    <location>
        <position position="46"/>
    </location>
</feature>
<dbReference type="STRING" id="64702.SAMN05443377_10881"/>
<dbReference type="Gene3D" id="3.30.70.100">
    <property type="match status" value="1"/>
</dbReference>
<dbReference type="InterPro" id="IPR017968">
    <property type="entry name" value="Acylphosphatase_CS"/>
</dbReference>
<gene>
    <name evidence="9" type="ORF">SAMN05443377_10881</name>
</gene>
<dbReference type="PROSITE" id="PS00150">
    <property type="entry name" value="ACYLPHOSPHATASE_1"/>
    <property type="match status" value="1"/>
</dbReference>
<dbReference type="EMBL" id="FOGZ01000008">
    <property type="protein sequence ID" value="SER74628.1"/>
    <property type="molecule type" value="Genomic_DNA"/>
</dbReference>
<organism evidence="9 10">
    <name type="scientific">Propionibacterium cyclohexanicum</name>
    <dbReference type="NCBI Taxonomy" id="64702"/>
    <lineage>
        <taxon>Bacteria</taxon>
        <taxon>Bacillati</taxon>
        <taxon>Actinomycetota</taxon>
        <taxon>Actinomycetes</taxon>
        <taxon>Propionibacteriales</taxon>
        <taxon>Propionibacteriaceae</taxon>
        <taxon>Propionibacterium</taxon>
    </lineage>
</organism>
<dbReference type="PROSITE" id="PS51160">
    <property type="entry name" value="ACYLPHOSPHATASE_3"/>
    <property type="match status" value="1"/>
</dbReference>
<evidence type="ECO:0000256" key="3">
    <source>
        <dbReference type="ARBA" id="ARBA00015991"/>
    </source>
</evidence>
<comment type="catalytic activity">
    <reaction evidence="4 5 6">
        <text>an acyl phosphate + H2O = a carboxylate + phosphate + H(+)</text>
        <dbReference type="Rhea" id="RHEA:14965"/>
        <dbReference type="ChEBI" id="CHEBI:15377"/>
        <dbReference type="ChEBI" id="CHEBI:15378"/>
        <dbReference type="ChEBI" id="CHEBI:29067"/>
        <dbReference type="ChEBI" id="CHEBI:43474"/>
        <dbReference type="ChEBI" id="CHEBI:59918"/>
        <dbReference type="EC" id="3.6.1.7"/>
    </reaction>
</comment>
<dbReference type="InterPro" id="IPR001792">
    <property type="entry name" value="Acylphosphatase-like_dom"/>
</dbReference>
<reference evidence="9 10" key="1">
    <citation type="submission" date="2016-10" db="EMBL/GenBank/DDBJ databases">
        <authorList>
            <person name="de Groot N.N."/>
        </authorList>
    </citation>
    <scope>NUCLEOTIDE SEQUENCE [LARGE SCALE GENOMIC DNA]</scope>
    <source>
        <strain evidence="9 10">DSM 16859</strain>
    </source>
</reference>
<sequence>MTRTMNGMATHTALKVTVHGRVQGVGFRWECSMRARELGISGWVRNRADGCVEAHFEGDRPALDQMLEWVHEGPGYASVTAVDVDLVPAEGMRSFSVE</sequence>
<dbReference type="Pfam" id="PF00708">
    <property type="entry name" value="Acylphosphatase"/>
    <property type="match status" value="1"/>
</dbReference>
<dbReference type="PANTHER" id="PTHR47268:SF4">
    <property type="entry name" value="ACYLPHOSPHATASE"/>
    <property type="match status" value="1"/>
</dbReference>
<feature type="active site" evidence="5">
    <location>
        <position position="28"/>
    </location>
</feature>
<evidence type="ECO:0000259" key="8">
    <source>
        <dbReference type="PROSITE" id="PS51160"/>
    </source>
</evidence>
<keyword evidence="5 6" id="KW-0378">Hydrolase</keyword>
<evidence type="ECO:0000256" key="5">
    <source>
        <dbReference type="PROSITE-ProRule" id="PRU00520"/>
    </source>
</evidence>
<dbReference type="SUPFAM" id="SSF54975">
    <property type="entry name" value="Acylphosphatase/BLUF domain-like"/>
    <property type="match status" value="1"/>
</dbReference>
<dbReference type="PANTHER" id="PTHR47268">
    <property type="entry name" value="ACYLPHOSPHATASE"/>
    <property type="match status" value="1"/>
</dbReference>
<evidence type="ECO:0000256" key="1">
    <source>
        <dbReference type="ARBA" id="ARBA00005614"/>
    </source>
</evidence>